<sequence length="512" mass="57092">MKKYISKGLYVCMLSIVLIAYAACSDLLNQEPQGQWTADDNKGGSFASDVFSMYASTRGFHVTTGNSALAVHNFRCEDIEKGSTAGDGANWAAMFDDFAYNPSFGIQDYWTNNYAIVHIANKVLGAIEEAGTQGTLTDGDLVNKSEAHFFRAFIYFNLVRAFGEVPLIDFTFTDAAEANVKKSSVAKIYELIDNDLIEAAKHLPLTWGTQYPGRLTWGAAKSLHAKTYMQRNDYNNMLSLANEVINSGLYDLNTPFEEIFRETGENCSESIWELQCTATDEMKGSNEIGSQYAQVQGVRGAGDWNFGWGYSTPTQNLSDAFEAGDPRRDETLLYFYKTGEDPAICPPNKPWNEKPCANADVINKYYNKKSYTNPALRSKYTNGGYWVNVRMIRLSEVLLIGAEAANELGNASLALNYLEQVRGRARKSSSDPAVLPRVTTQDKVALRAAIKHERRVELAMEWDRFYDLVRWGDAQSVLGAAGKTYLPKHQYLPLPQAEIDKSNGVLVQNPNY</sequence>
<accession>A0A5J4T226</accession>
<dbReference type="GO" id="GO:0009279">
    <property type="term" value="C:cell outer membrane"/>
    <property type="evidence" value="ECO:0007669"/>
    <property type="project" value="UniProtKB-SubCell"/>
</dbReference>
<dbReference type="Pfam" id="PF07980">
    <property type="entry name" value="SusD_RagB"/>
    <property type="match status" value="1"/>
</dbReference>
<dbReference type="SUPFAM" id="SSF48452">
    <property type="entry name" value="TPR-like"/>
    <property type="match status" value="1"/>
</dbReference>
<gene>
    <name evidence="7" type="ORF">EZS27_000327</name>
</gene>
<feature type="domain" description="SusD-like N-terminal" evidence="6">
    <location>
        <begin position="78"/>
        <end position="228"/>
    </location>
</feature>
<name>A0A5J4T226_9ZZZZ</name>
<evidence type="ECO:0000313" key="7">
    <source>
        <dbReference type="EMBL" id="KAA6352377.1"/>
    </source>
</evidence>
<keyword evidence="3" id="KW-0472">Membrane</keyword>
<evidence type="ECO:0000256" key="2">
    <source>
        <dbReference type="ARBA" id="ARBA00022729"/>
    </source>
</evidence>
<evidence type="ECO:0000256" key="4">
    <source>
        <dbReference type="ARBA" id="ARBA00023237"/>
    </source>
</evidence>
<dbReference type="EMBL" id="SNRY01000003">
    <property type="protein sequence ID" value="KAA6352377.1"/>
    <property type="molecule type" value="Genomic_DNA"/>
</dbReference>
<dbReference type="InterPro" id="IPR012944">
    <property type="entry name" value="SusD_RagB_dom"/>
</dbReference>
<comment type="subcellular location">
    <subcellularLocation>
        <location evidence="1">Cell outer membrane</location>
    </subcellularLocation>
</comment>
<comment type="caution">
    <text evidence="7">The sequence shown here is derived from an EMBL/GenBank/DDBJ whole genome shotgun (WGS) entry which is preliminary data.</text>
</comment>
<organism evidence="7">
    <name type="scientific">termite gut metagenome</name>
    <dbReference type="NCBI Taxonomy" id="433724"/>
    <lineage>
        <taxon>unclassified sequences</taxon>
        <taxon>metagenomes</taxon>
        <taxon>organismal metagenomes</taxon>
    </lineage>
</organism>
<keyword evidence="2" id="KW-0732">Signal</keyword>
<dbReference type="InterPro" id="IPR011990">
    <property type="entry name" value="TPR-like_helical_dom_sf"/>
</dbReference>
<proteinExistence type="predicted"/>
<evidence type="ECO:0000259" key="6">
    <source>
        <dbReference type="Pfam" id="PF14322"/>
    </source>
</evidence>
<feature type="domain" description="RagB/SusD" evidence="5">
    <location>
        <begin position="269"/>
        <end position="477"/>
    </location>
</feature>
<dbReference type="AlphaFoldDB" id="A0A5J4T226"/>
<keyword evidence="4" id="KW-0998">Cell outer membrane</keyword>
<reference evidence="7" key="1">
    <citation type="submission" date="2019-03" db="EMBL/GenBank/DDBJ databases">
        <title>Single cell metagenomics reveals metabolic interactions within the superorganism composed of flagellate Streblomastix strix and complex community of Bacteroidetes bacteria on its surface.</title>
        <authorList>
            <person name="Treitli S.C."/>
            <person name="Kolisko M."/>
            <person name="Husnik F."/>
            <person name="Keeling P."/>
            <person name="Hampl V."/>
        </authorList>
    </citation>
    <scope>NUCLEOTIDE SEQUENCE</scope>
    <source>
        <strain evidence="7">STM</strain>
    </source>
</reference>
<protein>
    <submittedName>
        <fullName evidence="7">RagB/SusD family nutrient uptake outer membrane protein</fullName>
    </submittedName>
</protein>
<dbReference type="InterPro" id="IPR033985">
    <property type="entry name" value="SusD-like_N"/>
</dbReference>
<evidence type="ECO:0000256" key="3">
    <source>
        <dbReference type="ARBA" id="ARBA00023136"/>
    </source>
</evidence>
<dbReference type="Gene3D" id="1.25.40.390">
    <property type="match status" value="1"/>
</dbReference>
<dbReference type="Pfam" id="PF14322">
    <property type="entry name" value="SusD-like_3"/>
    <property type="match status" value="1"/>
</dbReference>
<evidence type="ECO:0000256" key="1">
    <source>
        <dbReference type="ARBA" id="ARBA00004442"/>
    </source>
</evidence>
<evidence type="ECO:0000259" key="5">
    <source>
        <dbReference type="Pfam" id="PF07980"/>
    </source>
</evidence>